<dbReference type="GO" id="GO:0003677">
    <property type="term" value="F:DNA binding"/>
    <property type="evidence" value="ECO:0007669"/>
    <property type="project" value="UniProtKB-KW"/>
</dbReference>
<dbReference type="InterPro" id="IPR009061">
    <property type="entry name" value="DNA-bd_dom_put_sf"/>
</dbReference>
<evidence type="ECO:0000313" key="6">
    <source>
        <dbReference type="EMBL" id="BAS26715.1"/>
    </source>
</evidence>
<dbReference type="Pfam" id="PF13411">
    <property type="entry name" value="MerR_1"/>
    <property type="match status" value="1"/>
</dbReference>
<keyword evidence="7" id="KW-1185">Reference proteome</keyword>
<protein>
    <submittedName>
        <fullName evidence="6">MerR family transcriptional regulator</fullName>
    </submittedName>
</protein>
<dbReference type="STRING" id="1555112.LIP_0858"/>
<proteinExistence type="predicted"/>
<gene>
    <name evidence="6" type="ORF">LIP_0858</name>
</gene>
<sequence>MLIGELARRTGASVRSLRHYERTGLIHSSRRGNGYREFDEAAVERVRHIRALLGMGFNLDGIRPLSHCFGGPGPAGGPCETAIALYRHKLEAVDARIRELHVLRKHLVEQVDRLEARRAWQRTERTHARRRRMSGAADAEDLSGA</sequence>
<name>A0A0K2SI06_LIMPI</name>
<reference evidence="7" key="1">
    <citation type="submission" date="2015-07" db="EMBL/GenBank/DDBJ databases">
        <title>Complete genome sequence and phylogenetic analysis of Limnochorda pilosa.</title>
        <authorList>
            <person name="Watanabe M."/>
            <person name="Kojima H."/>
            <person name="Fukui M."/>
        </authorList>
    </citation>
    <scope>NUCLEOTIDE SEQUENCE [LARGE SCALE GENOMIC DNA]</scope>
    <source>
        <strain evidence="7">HC45</strain>
    </source>
</reference>
<evidence type="ECO:0000256" key="3">
    <source>
        <dbReference type="ARBA" id="ARBA00023163"/>
    </source>
</evidence>
<dbReference type="PANTHER" id="PTHR30204:SF94">
    <property type="entry name" value="HEAVY METAL-DEPENDENT TRANSCRIPTIONAL REGULATOR HI_0293-RELATED"/>
    <property type="match status" value="1"/>
</dbReference>
<dbReference type="GO" id="GO:0003700">
    <property type="term" value="F:DNA-binding transcription factor activity"/>
    <property type="evidence" value="ECO:0007669"/>
    <property type="project" value="InterPro"/>
</dbReference>
<dbReference type="RefSeq" id="WP_068134695.1">
    <property type="nucleotide sequence ID" value="NZ_AP014924.1"/>
</dbReference>
<evidence type="ECO:0000313" key="7">
    <source>
        <dbReference type="Proteomes" id="UP000065807"/>
    </source>
</evidence>
<dbReference type="Gene3D" id="1.10.1660.10">
    <property type="match status" value="1"/>
</dbReference>
<feature type="domain" description="HTH merR-type" evidence="5">
    <location>
        <begin position="1"/>
        <end position="68"/>
    </location>
</feature>
<keyword evidence="2" id="KW-0238">DNA-binding</keyword>
<dbReference type="KEGG" id="lpil:LIP_0858"/>
<keyword evidence="1" id="KW-0805">Transcription regulation</keyword>
<dbReference type="PANTHER" id="PTHR30204">
    <property type="entry name" value="REDOX-CYCLING DRUG-SENSING TRANSCRIPTIONAL ACTIVATOR SOXR"/>
    <property type="match status" value="1"/>
</dbReference>
<evidence type="ECO:0000256" key="2">
    <source>
        <dbReference type="ARBA" id="ARBA00023125"/>
    </source>
</evidence>
<dbReference type="SMART" id="SM00422">
    <property type="entry name" value="HTH_MERR"/>
    <property type="match status" value="1"/>
</dbReference>
<dbReference type="Proteomes" id="UP000065807">
    <property type="component" value="Chromosome"/>
</dbReference>
<dbReference type="AlphaFoldDB" id="A0A0K2SI06"/>
<dbReference type="OrthoDB" id="9791488at2"/>
<dbReference type="PROSITE" id="PS50937">
    <property type="entry name" value="HTH_MERR_2"/>
    <property type="match status" value="1"/>
</dbReference>
<evidence type="ECO:0000256" key="4">
    <source>
        <dbReference type="SAM" id="MobiDB-lite"/>
    </source>
</evidence>
<accession>A0A0K2SI06</accession>
<dbReference type="InterPro" id="IPR000551">
    <property type="entry name" value="MerR-type_HTH_dom"/>
</dbReference>
<reference evidence="7" key="2">
    <citation type="journal article" date="2016" name="Int. J. Syst. Evol. Microbiol.">
        <title>Complete genome sequence and cell structure of Limnochorda pilosa, a Gram-negative spore-former within the phylum Firmicutes.</title>
        <authorList>
            <person name="Watanabe M."/>
            <person name="Kojima H."/>
            <person name="Fukui M."/>
        </authorList>
    </citation>
    <scope>NUCLEOTIDE SEQUENCE [LARGE SCALE GENOMIC DNA]</scope>
    <source>
        <strain evidence="7">HC45</strain>
    </source>
</reference>
<evidence type="ECO:0000256" key="1">
    <source>
        <dbReference type="ARBA" id="ARBA00023015"/>
    </source>
</evidence>
<dbReference type="EMBL" id="AP014924">
    <property type="protein sequence ID" value="BAS26715.1"/>
    <property type="molecule type" value="Genomic_DNA"/>
</dbReference>
<keyword evidence="3" id="KW-0804">Transcription</keyword>
<dbReference type="PRINTS" id="PR00040">
    <property type="entry name" value="HTHMERR"/>
</dbReference>
<organism evidence="6 7">
    <name type="scientific">Limnochorda pilosa</name>
    <dbReference type="NCBI Taxonomy" id="1555112"/>
    <lineage>
        <taxon>Bacteria</taxon>
        <taxon>Bacillati</taxon>
        <taxon>Bacillota</taxon>
        <taxon>Limnochordia</taxon>
        <taxon>Limnochordales</taxon>
        <taxon>Limnochordaceae</taxon>
        <taxon>Limnochorda</taxon>
    </lineage>
</organism>
<dbReference type="SUPFAM" id="SSF46955">
    <property type="entry name" value="Putative DNA-binding domain"/>
    <property type="match status" value="1"/>
</dbReference>
<feature type="region of interest" description="Disordered" evidence="4">
    <location>
        <begin position="122"/>
        <end position="145"/>
    </location>
</feature>
<evidence type="ECO:0000259" key="5">
    <source>
        <dbReference type="PROSITE" id="PS50937"/>
    </source>
</evidence>
<dbReference type="InterPro" id="IPR047057">
    <property type="entry name" value="MerR_fam"/>
</dbReference>